<reference evidence="2 3" key="1">
    <citation type="submission" date="2019-04" db="EMBL/GenBank/DDBJ databases">
        <title>Pedobacter sp. AR-2-6 sp. nov., isolated from Arctic soil.</title>
        <authorList>
            <person name="Dahal R.H."/>
            <person name="Kim D.-U."/>
        </authorList>
    </citation>
    <scope>NUCLEOTIDE SEQUENCE [LARGE SCALE GENOMIC DNA]</scope>
    <source>
        <strain evidence="2 3">AR-2-6</strain>
    </source>
</reference>
<dbReference type="AlphaFoldDB" id="A0A4U1C7E6"/>
<dbReference type="Proteomes" id="UP000310477">
    <property type="component" value="Unassembled WGS sequence"/>
</dbReference>
<feature type="transmembrane region" description="Helical" evidence="1">
    <location>
        <begin position="176"/>
        <end position="198"/>
    </location>
</feature>
<comment type="caution">
    <text evidence="2">The sequence shown here is derived from an EMBL/GenBank/DDBJ whole genome shotgun (WGS) entry which is preliminary data.</text>
</comment>
<feature type="transmembrane region" description="Helical" evidence="1">
    <location>
        <begin position="64"/>
        <end position="82"/>
    </location>
</feature>
<feature type="transmembrane region" description="Helical" evidence="1">
    <location>
        <begin position="132"/>
        <end position="155"/>
    </location>
</feature>
<feature type="transmembrane region" description="Helical" evidence="1">
    <location>
        <begin position="210"/>
        <end position="229"/>
    </location>
</feature>
<evidence type="ECO:0000313" key="3">
    <source>
        <dbReference type="Proteomes" id="UP000310477"/>
    </source>
</evidence>
<keyword evidence="1" id="KW-1133">Transmembrane helix</keyword>
<gene>
    <name evidence="2" type="ORF">FA045_09475</name>
</gene>
<feature type="transmembrane region" description="Helical" evidence="1">
    <location>
        <begin position="21"/>
        <end position="39"/>
    </location>
</feature>
<keyword evidence="1" id="KW-0812">Transmembrane</keyword>
<accession>A0A4U1C7E6</accession>
<name>A0A4U1C7E6_9SPHI</name>
<keyword evidence="1" id="KW-0472">Membrane</keyword>
<protein>
    <recommendedName>
        <fullName evidence="4">DUF998 domain-containing protein</fullName>
    </recommendedName>
</protein>
<feature type="transmembrane region" description="Helical" evidence="1">
    <location>
        <begin position="87"/>
        <end position="105"/>
    </location>
</feature>
<evidence type="ECO:0000256" key="1">
    <source>
        <dbReference type="SAM" id="Phobius"/>
    </source>
</evidence>
<organism evidence="2 3">
    <name type="scientific">Pedobacter cryotolerans</name>
    <dbReference type="NCBI Taxonomy" id="2571270"/>
    <lineage>
        <taxon>Bacteria</taxon>
        <taxon>Pseudomonadati</taxon>
        <taxon>Bacteroidota</taxon>
        <taxon>Sphingobacteriia</taxon>
        <taxon>Sphingobacteriales</taxon>
        <taxon>Sphingobacteriaceae</taxon>
        <taxon>Pedobacter</taxon>
    </lineage>
</organism>
<dbReference type="RefSeq" id="WP_136876823.1">
    <property type="nucleotide sequence ID" value="NZ_SWBO01000004.1"/>
</dbReference>
<sequence>MSTADHIKEEKNELVLSYLTLRNLIGFGGMLLPIVLAIFPKRPSEYAGFEPSISDYYFTDRGDILVVILCIIGAFLISYYGYTFKEWLLTFVAGICGIGVAFVPTEIICNDCHLSVHTPHGGVFDTLVGTGWHFAFAATFLLCLAIMSIVFFTKGDDRKPSTENKGRTSQKSKRNLIFKICGWTIIASLVILGLYFILKHYTGIDLKPFPIVYVFEAIAVEAFGLSWLVKGQTLWPDGEHYLTTGYKRLRNIWGG</sequence>
<dbReference type="OrthoDB" id="9803163at2"/>
<keyword evidence="3" id="KW-1185">Reference proteome</keyword>
<evidence type="ECO:0008006" key="4">
    <source>
        <dbReference type="Google" id="ProtNLM"/>
    </source>
</evidence>
<proteinExistence type="predicted"/>
<dbReference type="EMBL" id="SWBO01000004">
    <property type="protein sequence ID" value="TKC01455.1"/>
    <property type="molecule type" value="Genomic_DNA"/>
</dbReference>
<evidence type="ECO:0000313" key="2">
    <source>
        <dbReference type="EMBL" id="TKC01455.1"/>
    </source>
</evidence>